<dbReference type="InterPro" id="IPR036034">
    <property type="entry name" value="PDZ_sf"/>
</dbReference>
<keyword evidence="1" id="KW-0720">Serine protease</keyword>
<keyword evidence="1" id="KW-0378">Hydrolase</keyword>
<dbReference type="RefSeq" id="WP_036097230.1">
    <property type="nucleotide sequence ID" value="NZ_AODF01000014.1"/>
</dbReference>
<feature type="active site" evidence="1">
    <location>
        <position position="236"/>
    </location>
</feature>
<dbReference type="GO" id="GO:0006508">
    <property type="term" value="P:proteolysis"/>
    <property type="evidence" value="ECO:0007669"/>
    <property type="project" value="UniProtKB-KW"/>
</dbReference>
<evidence type="ECO:0000259" key="3">
    <source>
        <dbReference type="PROSITE" id="PS51786"/>
    </source>
</evidence>
<feature type="transmembrane region" description="Helical" evidence="2">
    <location>
        <begin position="12"/>
        <end position="31"/>
    </location>
</feature>
<dbReference type="SUPFAM" id="SSF50156">
    <property type="entry name" value="PDZ domain-like"/>
    <property type="match status" value="1"/>
</dbReference>
<name>A0ABN0RFF2_9LIST</name>
<keyword evidence="5" id="KW-1185">Reference proteome</keyword>
<dbReference type="EMBL" id="AODF01000014">
    <property type="protein sequence ID" value="EUJ32059.1"/>
    <property type="molecule type" value="Genomic_DNA"/>
</dbReference>
<dbReference type="SUPFAM" id="SSF54211">
    <property type="entry name" value="Ribosomal protein S5 domain 2-like"/>
    <property type="match status" value="1"/>
</dbReference>
<dbReference type="InterPro" id="IPR027065">
    <property type="entry name" value="Lon_Prtase"/>
</dbReference>
<keyword evidence="2" id="KW-1133">Transmembrane helix</keyword>
<sequence>MQKQRQWKKIIAIVLLVCIIIGFFIPVPYYITKPGSADELSSLVRVKGHESEAQGSFSLVTIAMAKANIYTYGLAKFLPYHELEMESDVRYEDESDEEYNVRQMYMMNESKNNAIQVAYKAAGQKVEVKYDGIYVMSVKSSVPAAEYLHAGDLITAIDEKTFQSSNEFIAYVKSKKPGDIVRVNYVHEKKKREADIKLTKLDKKGTAGIGITLVDDEKLTVEPKISIDSEKIGGPSAGLMFSLEIYSRFLETDLTNGVKIAGTGTISASGEVGRIGGIDQKVVAADKSGAKIFFAPNDTVTAEMKKADSKTKSNYEEAKETAKAIDTNMKIVPVKTFQEAVSYLEKLKTK</sequence>
<evidence type="ECO:0000313" key="4">
    <source>
        <dbReference type="EMBL" id="EUJ32059.1"/>
    </source>
</evidence>
<dbReference type="PANTHER" id="PTHR10046">
    <property type="entry name" value="ATP DEPENDENT LON PROTEASE FAMILY MEMBER"/>
    <property type="match status" value="1"/>
</dbReference>
<keyword evidence="2" id="KW-0472">Membrane</keyword>
<dbReference type="Gene3D" id="2.30.42.10">
    <property type="match status" value="1"/>
</dbReference>
<dbReference type="GO" id="GO:0008233">
    <property type="term" value="F:peptidase activity"/>
    <property type="evidence" value="ECO:0007669"/>
    <property type="project" value="UniProtKB-KW"/>
</dbReference>
<evidence type="ECO:0000256" key="2">
    <source>
        <dbReference type="SAM" id="Phobius"/>
    </source>
</evidence>
<evidence type="ECO:0000313" key="5">
    <source>
        <dbReference type="Proteomes" id="UP000019249"/>
    </source>
</evidence>
<keyword evidence="1 4" id="KW-0645">Protease</keyword>
<reference evidence="4 5" key="1">
    <citation type="journal article" date="2014" name="Int. J. Syst. Evol. Microbiol.">
        <title>Listeria floridensis sp. nov., Listeria aquatica sp. nov., Listeria cornellensis sp. nov., Listeria riparia sp. nov. and Listeria grandensis sp. nov., from agricultural and natural environments.</title>
        <authorList>
            <person name="den Bakker H.C."/>
            <person name="Warchocki S."/>
            <person name="Wright E.M."/>
            <person name="Allred A.F."/>
            <person name="Ahlstrom C."/>
            <person name="Manuel C.S."/>
            <person name="Stasiewicz M.J."/>
            <person name="Burrell A."/>
            <person name="Roof S."/>
            <person name="Strawn L."/>
            <person name="Fortes E.D."/>
            <person name="Nightingale K.K."/>
            <person name="Kephart D."/>
            <person name="Wiedmann M."/>
        </authorList>
    </citation>
    <scope>NUCLEOTIDE SEQUENCE [LARGE SCALE GENOMIC DNA]</scope>
    <source>
        <strain evidence="4 5">FSL S10-1187</strain>
    </source>
</reference>
<protein>
    <recommendedName>
        <fullName evidence="1">endopeptidase La</fullName>
        <ecNumber evidence="1">3.4.21.53</ecNumber>
    </recommendedName>
</protein>
<gene>
    <name evidence="4" type="ORF">MFLO_07737</name>
</gene>
<comment type="catalytic activity">
    <reaction evidence="1">
        <text>Hydrolysis of proteins in presence of ATP.</text>
        <dbReference type="EC" id="3.4.21.53"/>
    </reaction>
</comment>
<dbReference type="Pfam" id="PF13180">
    <property type="entry name" value="PDZ_2"/>
    <property type="match status" value="1"/>
</dbReference>
<dbReference type="PROSITE" id="PS51786">
    <property type="entry name" value="LON_PROTEOLYTIC"/>
    <property type="match status" value="1"/>
</dbReference>
<dbReference type="Pfam" id="PF05362">
    <property type="entry name" value="Lon_C"/>
    <property type="match status" value="1"/>
</dbReference>
<dbReference type="Proteomes" id="UP000019249">
    <property type="component" value="Unassembled WGS sequence"/>
</dbReference>
<feature type="domain" description="Lon proteolytic" evidence="3">
    <location>
        <begin position="228"/>
        <end position="347"/>
    </location>
</feature>
<dbReference type="InterPro" id="IPR008269">
    <property type="entry name" value="Lon_proteolytic"/>
</dbReference>
<dbReference type="InterPro" id="IPR001478">
    <property type="entry name" value="PDZ"/>
</dbReference>
<proteinExistence type="inferred from homology"/>
<evidence type="ECO:0000256" key="1">
    <source>
        <dbReference type="PROSITE-ProRule" id="PRU01122"/>
    </source>
</evidence>
<dbReference type="NCBIfam" id="NF041438">
    <property type="entry name" value="SepM_fam_S16"/>
    <property type="match status" value="1"/>
</dbReference>
<dbReference type="InterPro" id="IPR020568">
    <property type="entry name" value="Ribosomal_Su5_D2-typ_SF"/>
</dbReference>
<accession>A0ABN0RFF2</accession>
<keyword evidence="2" id="KW-0812">Transmembrane</keyword>
<comment type="similarity">
    <text evidence="1">Belongs to the peptidase S16 family.</text>
</comment>
<comment type="caution">
    <text evidence="4">The sequence shown here is derived from an EMBL/GenBank/DDBJ whole genome shotgun (WGS) entry which is preliminary data.</text>
</comment>
<dbReference type="EC" id="3.4.21.53" evidence="1"/>
<organism evidence="4 5">
    <name type="scientific">Listeria floridensis FSL S10-1187</name>
    <dbReference type="NCBI Taxonomy" id="1265817"/>
    <lineage>
        <taxon>Bacteria</taxon>
        <taxon>Bacillati</taxon>
        <taxon>Bacillota</taxon>
        <taxon>Bacilli</taxon>
        <taxon>Bacillales</taxon>
        <taxon>Listeriaceae</taxon>
        <taxon>Listeria</taxon>
    </lineage>
</organism>
<feature type="active site" evidence="1">
    <location>
        <position position="281"/>
    </location>
</feature>